<protein>
    <submittedName>
        <fullName evidence="2">(northern house mosquito) hypothetical protein</fullName>
    </submittedName>
</protein>
<reference evidence="2" key="1">
    <citation type="submission" date="2021-05" db="EMBL/GenBank/DDBJ databases">
        <authorList>
            <person name="Alioto T."/>
            <person name="Alioto T."/>
            <person name="Gomez Garrido J."/>
        </authorList>
    </citation>
    <scope>NUCLEOTIDE SEQUENCE</scope>
</reference>
<accession>A0A8D8G4X5</accession>
<keyword evidence="1" id="KW-0812">Transmembrane</keyword>
<proteinExistence type="predicted"/>
<feature type="transmembrane region" description="Helical" evidence="1">
    <location>
        <begin position="35"/>
        <end position="55"/>
    </location>
</feature>
<feature type="transmembrane region" description="Helical" evidence="1">
    <location>
        <begin position="7"/>
        <end position="29"/>
    </location>
</feature>
<feature type="transmembrane region" description="Helical" evidence="1">
    <location>
        <begin position="96"/>
        <end position="115"/>
    </location>
</feature>
<keyword evidence="1" id="KW-0472">Membrane</keyword>
<dbReference type="AlphaFoldDB" id="A0A8D8G4X5"/>
<name>A0A8D8G4X5_CULPI</name>
<sequence>MLTKIASIYAVLSISVSSVTTIVCIVFAVRFPENITLTAFMYAALWFAFSVILLWGVRDHNFFSVLAYICFLVISNVMFIAALFSTEFESSNTAPIVATLRISLLVPELLLLLNLKKRFQTQLEYTETSMS</sequence>
<dbReference type="EMBL" id="HBUE01124072">
    <property type="protein sequence ID" value="CAG6493769.1"/>
    <property type="molecule type" value="Transcribed_RNA"/>
</dbReference>
<evidence type="ECO:0000256" key="1">
    <source>
        <dbReference type="SAM" id="Phobius"/>
    </source>
</evidence>
<organism evidence="2">
    <name type="scientific">Culex pipiens</name>
    <name type="common">House mosquito</name>
    <dbReference type="NCBI Taxonomy" id="7175"/>
    <lineage>
        <taxon>Eukaryota</taxon>
        <taxon>Metazoa</taxon>
        <taxon>Ecdysozoa</taxon>
        <taxon>Arthropoda</taxon>
        <taxon>Hexapoda</taxon>
        <taxon>Insecta</taxon>
        <taxon>Pterygota</taxon>
        <taxon>Neoptera</taxon>
        <taxon>Endopterygota</taxon>
        <taxon>Diptera</taxon>
        <taxon>Nematocera</taxon>
        <taxon>Culicoidea</taxon>
        <taxon>Culicidae</taxon>
        <taxon>Culicinae</taxon>
        <taxon>Culicini</taxon>
        <taxon>Culex</taxon>
        <taxon>Culex</taxon>
    </lineage>
</organism>
<keyword evidence="1" id="KW-1133">Transmembrane helix</keyword>
<evidence type="ECO:0000313" key="2">
    <source>
        <dbReference type="EMBL" id="CAG6493769.1"/>
    </source>
</evidence>
<feature type="transmembrane region" description="Helical" evidence="1">
    <location>
        <begin position="62"/>
        <end position="84"/>
    </location>
</feature>